<name>A0A5R9ISU9_9GAMM</name>
<gene>
    <name evidence="1" type="ORF">FE810_06020</name>
</gene>
<evidence type="ECO:0000313" key="1">
    <source>
        <dbReference type="EMBL" id="TLU66256.1"/>
    </source>
</evidence>
<accession>A0A5R9ISU9</accession>
<dbReference type="EMBL" id="VCBC01000005">
    <property type="protein sequence ID" value="TLU66256.1"/>
    <property type="molecule type" value="Genomic_DNA"/>
</dbReference>
<dbReference type="RefSeq" id="WP_138319132.1">
    <property type="nucleotide sequence ID" value="NZ_VCBC01000005.1"/>
</dbReference>
<dbReference type="OrthoDB" id="6629495at2"/>
<dbReference type="Proteomes" id="UP000307790">
    <property type="component" value="Unassembled WGS sequence"/>
</dbReference>
<evidence type="ECO:0000313" key="2">
    <source>
        <dbReference type="Proteomes" id="UP000307790"/>
    </source>
</evidence>
<proteinExistence type="predicted"/>
<reference evidence="1 2" key="1">
    <citation type="submission" date="2019-05" db="EMBL/GenBank/DDBJ databases">
        <title>Genome sequences of Thalassotalea litorea 1K03283.</title>
        <authorList>
            <person name="Zhang D."/>
        </authorList>
    </citation>
    <scope>NUCLEOTIDE SEQUENCE [LARGE SCALE GENOMIC DNA]</scope>
    <source>
        <strain evidence="1 2">MCCC 1K03283</strain>
    </source>
</reference>
<comment type="caution">
    <text evidence="1">The sequence shown here is derived from an EMBL/GenBank/DDBJ whole genome shotgun (WGS) entry which is preliminary data.</text>
</comment>
<dbReference type="Pfam" id="PF09932">
    <property type="entry name" value="DUF2164"/>
    <property type="match status" value="1"/>
</dbReference>
<protein>
    <submittedName>
        <fullName evidence="1">DUF2164 domain-containing protein</fullName>
    </submittedName>
</protein>
<dbReference type="AlphaFoldDB" id="A0A5R9ISU9"/>
<sequence>MSEISFTNHEKALMVAKLQSYFENELEQDLEQFDAEFLLDFFSKEIGAYYYNRGLHDARAIFETRVQSIDDDIYAIEQQTR</sequence>
<dbReference type="InterPro" id="IPR018680">
    <property type="entry name" value="DUF2164"/>
</dbReference>
<keyword evidence="2" id="KW-1185">Reference proteome</keyword>
<organism evidence="1 2">
    <name type="scientific">Thalassotalea litorea</name>
    <dbReference type="NCBI Taxonomy" id="2020715"/>
    <lineage>
        <taxon>Bacteria</taxon>
        <taxon>Pseudomonadati</taxon>
        <taxon>Pseudomonadota</taxon>
        <taxon>Gammaproteobacteria</taxon>
        <taxon>Alteromonadales</taxon>
        <taxon>Colwelliaceae</taxon>
        <taxon>Thalassotalea</taxon>
    </lineage>
</organism>